<feature type="compositionally biased region" description="Pro residues" evidence="7">
    <location>
        <begin position="516"/>
        <end position="528"/>
    </location>
</feature>
<evidence type="ECO:0000256" key="3">
    <source>
        <dbReference type="ARBA" id="ARBA00022722"/>
    </source>
</evidence>
<dbReference type="InterPro" id="IPR013520">
    <property type="entry name" value="Ribonucl_H"/>
</dbReference>
<reference evidence="9 10" key="1">
    <citation type="submission" date="2014-04" db="EMBL/GenBank/DDBJ databases">
        <authorList>
            <consortium name="DOE Joint Genome Institute"/>
            <person name="Kuo A."/>
            <person name="Kohler A."/>
            <person name="Nagy L.G."/>
            <person name="Floudas D."/>
            <person name="Copeland A."/>
            <person name="Barry K.W."/>
            <person name="Cichocki N."/>
            <person name="Veneault-Fourrey C."/>
            <person name="LaButti K."/>
            <person name="Lindquist E.A."/>
            <person name="Lipzen A."/>
            <person name="Lundell T."/>
            <person name="Morin E."/>
            <person name="Murat C."/>
            <person name="Sun H."/>
            <person name="Tunlid A."/>
            <person name="Henrissat B."/>
            <person name="Grigoriev I.V."/>
            <person name="Hibbett D.S."/>
            <person name="Martin F."/>
            <person name="Nordberg H.P."/>
            <person name="Cantor M.N."/>
            <person name="Hua S.X."/>
        </authorList>
    </citation>
    <scope>NUCLEOTIDE SEQUENCE [LARGE SCALE GENOMIC DNA]</scope>
    <source>
        <strain evidence="9 10">LaAM-08-1</strain>
    </source>
</reference>
<keyword evidence="6" id="KW-0539">Nucleus</keyword>
<evidence type="ECO:0000259" key="8">
    <source>
        <dbReference type="SMART" id="SM00479"/>
    </source>
</evidence>
<evidence type="ECO:0000256" key="7">
    <source>
        <dbReference type="SAM" id="MobiDB-lite"/>
    </source>
</evidence>
<dbReference type="AlphaFoldDB" id="A0A0C9XRA8"/>
<dbReference type="GO" id="GO:0010629">
    <property type="term" value="P:negative regulation of gene expression"/>
    <property type="evidence" value="ECO:0007669"/>
    <property type="project" value="UniProtKB-ARBA"/>
</dbReference>
<dbReference type="HOGENOM" id="CLU_008679_2_0_1"/>
<dbReference type="InterPro" id="IPR034922">
    <property type="entry name" value="REX1-like_exo"/>
</dbReference>
<feature type="region of interest" description="Disordered" evidence="7">
    <location>
        <begin position="1"/>
        <end position="28"/>
    </location>
</feature>
<dbReference type="GO" id="GO:0003676">
    <property type="term" value="F:nucleic acid binding"/>
    <property type="evidence" value="ECO:0007669"/>
    <property type="project" value="InterPro"/>
</dbReference>
<dbReference type="PANTHER" id="PTHR12801">
    <property type="entry name" value="RNA EXONUCLEASE REXO1 / RECO3 FAMILY MEMBER-RELATED"/>
    <property type="match status" value="1"/>
</dbReference>
<sequence length="622" mass="68116">MADGDENGESGGWTKVEKRKRKKATKNETKLDSAQPLFMYSNKEIVKRNNAIGIEEIRDLCLHIIADAPVPNWLLITNTSLIQRIVVLLIPGLTPDLLSLPPLPTSATSNPNLPLSIPLPPLPTEGQTTNSVPFIAATFSHACPTRAPGDKTRMHSVLSTFFQGPISGEEKKRRMTQRLHTEILKDSPAQYLLTLEQMVENEYPIPLYMADIFQKPQDWVETPEPQKQAEASLPSKGTMRLQQTIYAIDCEMCLTEDGKELTRVCIVDYHSGIVVYDQLVKPKKPVLDYLTRWSGITAEALAPVTTTHAQVQAHVLRLLSPPTPNPFSTTKGTEPAPPTPILLGHSLESDLNALKICHPLCIDTALMYHHPRGRPLKPGLAWLTKKWCGREIQTRGEGGHNPEEDARACLDLLKKKLEGGPGFGEFKIDYESIFERMARASRRAGGGPGSIKTCVVDHGNPNVMHGSKANTAIGCKTDADVLEGLLGAIPSHHFVFGRFMALADTLGWTTPRATPDSPPPQPGPPPSPEALSPILSTLNEQLKTLHAALPPRTAIVIFSGHSDPRKMASLNARKAAFENAIRSGKTSEELGPELKWSAGDGRDLEEAVELARRGLLFLGVKQ</sequence>
<evidence type="ECO:0000256" key="5">
    <source>
        <dbReference type="ARBA" id="ARBA00022839"/>
    </source>
</evidence>
<keyword evidence="5" id="KW-0269">Exonuclease</keyword>
<evidence type="ECO:0000256" key="1">
    <source>
        <dbReference type="ARBA" id="ARBA00004123"/>
    </source>
</evidence>
<dbReference type="InterPro" id="IPR012337">
    <property type="entry name" value="RNaseH-like_sf"/>
</dbReference>
<name>A0A0C9XRA8_9AGAR</name>
<protein>
    <recommendedName>
        <fullName evidence="8">Exonuclease domain-containing protein</fullName>
    </recommendedName>
</protein>
<evidence type="ECO:0000256" key="2">
    <source>
        <dbReference type="ARBA" id="ARBA00006357"/>
    </source>
</evidence>
<feature type="domain" description="Exonuclease" evidence="8">
    <location>
        <begin position="244"/>
        <end position="422"/>
    </location>
</feature>
<keyword evidence="3" id="KW-0540">Nuclease</keyword>
<organism evidence="9 10">
    <name type="scientific">Laccaria amethystina LaAM-08-1</name>
    <dbReference type="NCBI Taxonomy" id="1095629"/>
    <lineage>
        <taxon>Eukaryota</taxon>
        <taxon>Fungi</taxon>
        <taxon>Dikarya</taxon>
        <taxon>Basidiomycota</taxon>
        <taxon>Agaricomycotina</taxon>
        <taxon>Agaricomycetes</taxon>
        <taxon>Agaricomycetidae</taxon>
        <taxon>Agaricales</taxon>
        <taxon>Agaricineae</taxon>
        <taxon>Hydnangiaceae</taxon>
        <taxon>Laccaria</taxon>
    </lineage>
</organism>
<accession>A0A0C9XRA8</accession>
<comment type="subcellular location">
    <subcellularLocation>
        <location evidence="1">Nucleus</location>
    </subcellularLocation>
</comment>
<gene>
    <name evidence="9" type="ORF">K443DRAFT_679343</name>
</gene>
<dbReference type="InterPro" id="IPR036397">
    <property type="entry name" value="RNaseH_sf"/>
</dbReference>
<evidence type="ECO:0000256" key="4">
    <source>
        <dbReference type="ARBA" id="ARBA00022801"/>
    </source>
</evidence>
<dbReference type="CDD" id="cd06145">
    <property type="entry name" value="REX1_like"/>
    <property type="match status" value="1"/>
</dbReference>
<dbReference type="GO" id="GO:0004527">
    <property type="term" value="F:exonuclease activity"/>
    <property type="evidence" value="ECO:0007669"/>
    <property type="project" value="UniProtKB-KW"/>
</dbReference>
<dbReference type="PANTHER" id="PTHR12801:SF115">
    <property type="entry name" value="FI18136P1-RELATED"/>
    <property type="match status" value="1"/>
</dbReference>
<evidence type="ECO:0000256" key="6">
    <source>
        <dbReference type="ARBA" id="ARBA00023242"/>
    </source>
</evidence>
<dbReference type="SMART" id="SM00479">
    <property type="entry name" value="EXOIII"/>
    <property type="match status" value="1"/>
</dbReference>
<dbReference type="STRING" id="1095629.A0A0C9XRA8"/>
<dbReference type="SUPFAM" id="SSF53098">
    <property type="entry name" value="Ribonuclease H-like"/>
    <property type="match status" value="1"/>
</dbReference>
<feature type="region of interest" description="Disordered" evidence="7">
    <location>
        <begin position="510"/>
        <end position="531"/>
    </location>
</feature>
<evidence type="ECO:0000313" key="9">
    <source>
        <dbReference type="EMBL" id="KIK00252.1"/>
    </source>
</evidence>
<dbReference type="GO" id="GO:0005634">
    <property type="term" value="C:nucleus"/>
    <property type="evidence" value="ECO:0007669"/>
    <property type="project" value="UniProtKB-SubCell"/>
</dbReference>
<dbReference type="FunFam" id="3.30.420.10:FF:000031">
    <property type="entry name" value="RNA exonuclease 1"/>
    <property type="match status" value="1"/>
</dbReference>
<keyword evidence="4" id="KW-0378">Hydrolase</keyword>
<dbReference type="Gene3D" id="3.30.420.10">
    <property type="entry name" value="Ribonuclease H-like superfamily/Ribonuclease H"/>
    <property type="match status" value="1"/>
</dbReference>
<keyword evidence="10" id="KW-1185">Reference proteome</keyword>
<dbReference type="OrthoDB" id="206335at2759"/>
<dbReference type="Proteomes" id="UP000054477">
    <property type="component" value="Unassembled WGS sequence"/>
</dbReference>
<evidence type="ECO:0000313" key="10">
    <source>
        <dbReference type="Proteomes" id="UP000054477"/>
    </source>
</evidence>
<proteinExistence type="inferred from homology"/>
<reference evidence="10" key="2">
    <citation type="submission" date="2015-01" db="EMBL/GenBank/DDBJ databases">
        <title>Evolutionary Origins and Diversification of the Mycorrhizal Mutualists.</title>
        <authorList>
            <consortium name="DOE Joint Genome Institute"/>
            <consortium name="Mycorrhizal Genomics Consortium"/>
            <person name="Kohler A."/>
            <person name="Kuo A."/>
            <person name="Nagy L.G."/>
            <person name="Floudas D."/>
            <person name="Copeland A."/>
            <person name="Barry K.W."/>
            <person name="Cichocki N."/>
            <person name="Veneault-Fourrey C."/>
            <person name="LaButti K."/>
            <person name="Lindquist E.A."/>
            <person name="Lipzen A."/>
            <person name="Lundell T."/>
            <person name="Morin E."/>
            <person name="Murat C."/>
            <person name="Riley R."/>
            <person name="Ohm R."/>
            <person name="Sun H."/>
            <person name="Tunlid A."/>
            <person name="Henrissat B."/>
            <person name="Grigoriev I.V."/>
            <person name="Hibbett D.S."/>
            <person name="Martin F."/>
        </authorList>
    </citation>
    <scope>NUCLEOTIDE SEQUENCE [LARGE SCALE GENOMIC DNA]</scope>
    <source>
        <strain evidence="10">LaAM-08-1</strain>
    </source>
</reference>
<dbReference type="InterPro" id="IPR047021">
    <property type="entry name" value="REXO1/3/4-like"/>
</dbReference>
<dbReference type="EMBL" id="KN838630">
    <property type="protein sequence ID" value="KIK00252.1"/>
    <property type="molecule type" value="Genomic_DNA"/>
</dbReference>
<comment type="similarity">
    <text evidence="2">Belongs to the REXO1/REXO3 family.</text>
</comment>